<dbReference type="Proteomes" id="UP001314635">
    <property type="component" value="Unassembled WGS sequence"/>
</dbReference>
<dbReference type="RefSeq" id="WP_172236228.1">
    <property type="nucleotide sequence ID" value="NZ_JABFDP010000007.1"/>
</dbReference>
<dbReference type="EMBL" id="JAFCLK010000004">
    <property type="protein sequence ID" value="MBR1135160.1"/>
    <property type="molecule type" value="Genomic_DNA"/>
</dbReference>
<gene>
    <name evidence="1" type="ORF">JQ619_05220</name>
</gene>
<organism evidence="1 2">
    <name type="scientific">Bradyrhizobium denitrificans</name>
    <dbReference type="NCBI Taxonomy" id="2734912"/>
    <lineage>
        <taxon>Bacteria</taxon>
        <taxon>Pseudomonadati</taxon>
        <taxon>Pseudomonadota</taxon>
        <taxon>Alphaproteobacteria</taxon>
        <taxon>Hyphomicrobiales</taxon>
        <taxon>Nitrobacteraceae</taxon>
        <taxon>Bradyrhizobium</taxon>
    </lineage>
</organism>
<reference evidence="2" key="1">
    <citation type="journal article" date="2021" name="ISME J.">
        <title>Evolutionary origin and ecological implication of a unique nif island in free-living Bradyrhizobium lineages.</title>
        <authorList>
            <person name="Tao J."/>
        </authorList>
    </citation>
    <scope>NUCLEOTIDE SEQUENCE [LARGE SCALE GENOMIC DNA]</scope>
    <source>
        <strain evidence="2">SZCCT0094</strain>
    </source>
</reference>
<accession>A0ABS5G1R1</accession>
<evidence type="ECO:0000313" key="2">
    <source>
        <dbReference type="Proteomes" id="UP001314635"/>
    </source>
</evidence>
<sequence length="100" mass="10488">MIIEVTDGRCRLVDAGNFRALKITSPRSLSQAALVSALAGVGSLVSQTDALINPDALRRLAGPGVGADWNVKFDTMLRQAGTSGWIDEASGAIKVHVELV</sequence>
<proteinExistence type="predicted"/>
<protein>
    <submittedName>
        <fullName evidence="1">Uncharacterized protein</fullName>
    </submittedName>
</protein>
<name>A0ABS5G1R1_9BRAD</name>
<keyword evidence="2" id="KW-1185">Reference proteome</keyword>
<comment type="caution">
    <text evidence="1">The sequence shown here is derived from an EMBL/GenBank/DDBJ whole genome shotgun (WGS) entry which is preliminary data.</text>
</comment>
<evidence type="ECO:0000313" key="1">
    <source>
        <dbReference type="EMBL" id="MBR1135160.1"/>
    </source>
</evidence>